<organism evidence="2 3">
    <name type="scientific">Flavobacterium sedimenticola</name>
    <dbReference type="NCBI Taxonomy" id="3043286"/>
    <lineage>
        <taxon>Bacteria</taxon>
        <taxon>Pseudomonadati</taxon>
        <taxon>Bacteroidota</taxon>
        <taxon>Flavobacteriia</taxon>
        <taxon>Flavobacteriales</taxon>
        <taxon>Flavobacteriaceae</taxon>
        <taxon>Flavobacterium</taxon>
    </lineage>
</organism>
<dbReference type="PANTHER" id="PTHR42783:SF3">
    <property type="entry name" value="GLUTAMATE SYNTHASE [NADPH] SMALL CHAIN-RELATED"/>
    <property type="match status" value="1"/>
</dbReference>
<evidence type="ECO:0000259" key="1">
    <source>
        <dbReference type="PROSITE" id="PS51379"/>
    </source>
</evidence>
<dbReference type="Gene3D" id="3.30.70.20">
    <property type="match status" value="2"/>
</dbReference>
<dbReference type="NCBIfam" id="TIGR04519">
    <property type="entry name" value="MoCo_extend_TAT"/>
    <property type="match status" value="1"/>
</dbReference>
<comment type="caution">
    <text evidence="2">The sequence shown here is derived from an EMBL/GenBank/DDBJ whole genome shotgun (WGS) entry which is preliminary data.</text>
</comment>
<dbReference type="Gene3D" id="3.30.2070.10">
    <property type="entry name" value="Formate dehydrogenase/DMSO reductase"/>
    <property type="match status" value="1"/>
</dbReference>
<keyword evidence="3" id="KW-1185">Reference proteome</keyword>
<protein>
    <submittedName>
        <fullName evidence="2">TAT-variant-translocated molybdopterin oxidoreductase</fullName>
    </submittedName>
</protein>
<evidence type="ECO:0000313" key="2">
    <source>
        <dbReference type="EMBL" id="MDI9255819.1"/>
    </source>
</evidence>
<feature type="domain" description="4Fe-4S ferredoxin-type" evidence="1">
    <location>
        <begin position="841"/>
        <end position="872"/>
    </location>
</feature>
<dbReference type="Gene3D" id="3.40.50.740">
    <property type="match status" value="1"/>
</dbReference>
<dbReference type="SUPFAM" id="SSF53706">
    <property type="entry name" value="Formate dehydrogenase/DMSO reductase, domains 1-3"/>
    <property type="match status" value="1"/>
</dbReference>
<proteinExistence type="predicted"/>
<dbReference type="EMBL" id="JASGBP010000001">
    <property type="protein sequence ID" value="MDI9255819.1"/>
    <property type="molecule type" value="Genomic_DNA"/>
</dbReference>
<dbReference type="CDD" id="cd10551">
    <property type="entry name" value="PsrB"/>
    <property type="match status" value="1"/>
</dbReference>
<gene>
    <name evidence="2" type="ORF">QHT84_00170</name>
</gene>
<dbReference type="RefSeq" id="WP_283237515.1">
    <property type="nucleotide sequence ID" value="NZ_JASGBP010000001.1"/>
</dbReference>
<sequence>MSSNKKYWKSVEELNENSSIVETLRNNEFVEEIPTDTFLSDKDSLSSSSTTRRDFLKYVGFSTAAATLAACEGPVHKSIPYVLQPEQIIPGVADFYATTMFDGFDFANLLVKTREGRPIKIENNTLVGAKFTANARVHASVLSMYDNMRLKVTKIDQKDATWAAADLKIKASLADAKAKGGQVVLLTGTLASPSTEKLIAEFIAQNPTAKHVVYDAVSESAALDAFEAVYGERALADYDFSKAATIVSVGADFLGDWQGGGYDAGYAQGRIPQKGKMSKHFQFEANMTLSGAAADKRVPMTVAAQKQALVKIYSIVTGASVAIGKIANEDVVVKAAQQLKSAGSKGVLVSGIQDKNAQLLVLAINQALASEAFSTAGTRQIRKGSDAKVAQLIADMNAGSVHTLIMSDVNPVYTLANSKEFVSGLKKVKLSAAFSLREDETASVTNIAIPAPHYLESWNDLVLTKGTYSLVQPTIRPLFSSKQFQEGLLSWTGNSASFYDYIKANAAVYLNGMTWNKALHDGLVVGAPVPTTAGSADYTAAANALAQAKSEGEFELVLYTKTGLGDGQQANNPWLQEFPDPITRVSWDNYITISRADAEKKQLTNEIVANGGLNGSYATVKVGNVSVTAPVIIQPGQAPGTIGLALGYGKKAGLKEEMQVGVNAYALYNNFNNVQAASLTKAAGEHEFACVQSQKTLMGRGDIIKETTLTVFTAKFDEPDVWNPTPKVSLDHKEVEATSVDLWESFDRSVGHHFNLSIDLNACTGCGACVIACHAENNVPVVGKSEVRRSRDMHWLRIDRYYSSEETFEQDNEKKESFNGLFGDKGSLGGFGQMESPADNPQVAFQPVMCQHCNHAPCETVCPVAATSHGRQGQNQMAYNRCVGTRYCANNCPYKVRRFNWFLYNNNDEFDFHMNDDLGRMVVNPDVNVRSRGVMEKCSMCIQKTQLTILTAKREGREVATDEFQTACSAACSSGAMVFGDVNNKESQVAKLAESNRMYHLLEHVGTKPNVFYHVKVRNT</sequence>
<feature type="domain" description="4Fe-4S ferredoxin-type" evidence="1">
    <location>
        <begin position="873"/>
        <end position="902"/>
    </location>
</feature>
<dbReference type="Proteomes" id="UP001230035">
    <property type="component" value="Unassembled WGS sequence"/>
</dbReference>
<dbReference type="SUPFAM" id="SSF54862">
    <property type="entry name" value="4Fe-4S ferredoxins"/>
    <property type="match status" value="1"/>
</dbReference>
<dbReference type="Pfam" id="PF13247">
    <property type="entry name" value="Fer4_11"/>
    <property type="match status" value="1"/>
</dbReference>
<dbReference type="InterPro" id="IPR017896">
    <property type="entry name" value="4Fe4S_Fe-S-bd"/>
</dbReference>
<dbReference type="PROSITE" id="PS51379">
    <property type="entry name" value="4FE4S_FER_2"/>
    <property type="match status" value="3"/>
</dbReference>
<feature type="domain" description="4Fe-4S ferredoxin-type" evidence="1">
    <location>
        <begin position="754"/>
        <end position="784"/>
    </location>
</feature>
<dbReference type="InterPro" id="IPR030948">
    <property type="entry name" value="TAT_var_transloc_signal_dom"/>
</dbReference>
<dbReference type="PANTHER" id="PTHR42783">
    <property type="entry name" value="GLUTAMATE SYNTHASE [NADPH] SMALL CHAIN"/>
    <property type="match status" value="1"/>
</dbReference>
<name>A0ABT6XL57_9FLAO</name>
<reference evidence="2 3" key="1">
    <citation type="submission" date="2023-05" db="EMBL/GenBank/DDBJ databases">
        <title>Flavobacterium sedimenti sp. nov., isolated from the sediment.</title>
        <authorList>
            <person name="Wu N."/>
        </authorList>
    </citation>
    <scope>NUCLEOTIDE SEQUENCE [LARGE SCALE GENOMIC DNA]</scope>
    <source>
        <strain evidence="2 3">YZ-48</strain>
    </source>
</reference>
<evidence type="ECO:0000313" key="3">
    <source>
        <dbReference type="Proteomes" id="UP001230035"/>
    </source>
</evidence>
<accession>A0ABT6XL57</accession>